<evidence type="ECO:0000256" key="1">
    <source>
        <dbReference type="ARBA" id="ARBA00001614"/>
    </source>
</evidence>
<proteinExistence type="inferred from homology"/>
<dbReference type="InterPro" id="IPR014718">
    <property type="entry name" value="GH-type_carb-bd"/>
</dbReference>
<evidence type="ECO:0000256" key="3">
    <source>
        <dbReference type="ARBA" id="ARBA00005028"/>
    </source>
</evidence>
<evidence type="ECO:0000256" key="14">
    <source>
        <dbReference type="PIRSR" id="PIRSR005096-3"/>
    </source>
</evidence>
<comment type="caution">
    <text evidence="15">The sequence shown here is derived from an EMBL/GenBank/DDBJ whole genome shotgun (WGS) entry which is preliminary data.</text>
</comment>
<feature type="active site" description="Proton donor" evidence="12">
    <location>
        <position position="189"/>
    </location>
</feature>
<reference evidence="15" key="1">
    <citation type="journal article" date="2014" name="Int. J. Syst. Evol. Microbiol.">
        <title>Complete genome sequence of Corynebacterium casei LMG S-19264T (=DSM 44701T), isolated from a smear-ripened cheese.</title>
        <authorList>
            <consortium name="US DOE Joint Genome Institute (JGI-PGF)"/>
            <person name="Walter F."/>
            <person name="Albersmeier A."/>
            <person name="Kalinowski J."/>
            <person name="Ruckert C."/>
        </authorList>
    </citation>
    <scope>NUCLEOTIDE SEQUENCE</scope>
    <source>
        <strain evidence="15">KCTC 12368</strain>
    </source>
</reference>
<comment type="pathway">
    <text evidence="3 11">Carbohydrate metabolism; hexose metabolism.</text>
</comment>
<keyword evidence="8" id="KW-0106">Calcium</keyword>
<evidence type="ECO:0000256" key="13">
    <source>
        <dbReference type="PIRSR" id="PIRSR005096-2"/>
    </source>
</evidence>
<dbReference type="PIRSF" id="PIRSF005096">
    <property type="entry name" value="GALM"/>
    <property type="match status" value="1"/>
</dbReference>
<feature type="active site" description="Proton acceptor" evidence="12">
    <location>
        <position position="321"/>
    </location>
</feature>
<keyword evidence="9 11" id="KW-0413">Isomerase</keyword>
<name>A0A918UNJ4_9BACT</name>
<accession>A0A918UNJ4</accession>
<dbReference type="EC" id="5.1.3.3" evidence="6 11"/>
<dbReference type="GO" id="GO:0004034">
    <property type="term" value="F:aldose 1-epimerase activity"/>
    <property type="evidence" value="ECO:0007669"/>
    <property type="project" value="UniProtKB-EC"/>
</dbReference>
<dbReference type="Proteomes" id="UP000619457">
    <property type="component" value="Unassembled WGS sequence"/>
</dbReference>
<dbReference type="InterPro" id="IPR018052">
    <property type="entry name" value="Ald1_epimerase_CS"/>
</dbReference>
<feature type="binding site" evidence="13">
    <location>
        <position position="261"/>
    </location>
    <ligand>
        <name>beta-D-galactose</name>
        <dbReference type="ChEBI" id="CHEBI:27667"/>
    </ligand>
</feature>
<dbReference type="EMBL" id="BMWX01000002">
    <property type="protein sequence ID" value="GGZ22645.1"/>
    <property type="molecule type" value="Genomic_DNA"/>
</dbReference>
<dbReference type="CDD" id="cd09019">
    <property type="entry name" value="galactose_mutarotase_like"/>
    <property type="match status" value="1"/>
</dbReference>
<evidence type="ECO:0000256" key="5">
    <source>
        <dbReference type="ARBA" id="ARBA00011245"/>
    </source>
</evidence>
<evidence type="ECO:0000256" key="7">
    <source>
        <dbReference type="ARBA" id="ARBA00014165"/>
    </source>
</evidence>
<feature type="binding site" evidence="14">
    <location>
        <begin position="189"/>
        <end position="191"/>
    </location>
    <ligand>
        <name>beta-D-galactose</name>
        <dbReference type="ChEBI" id="CHEBI:27667"/>
    </ligand>
</feature>
<protein>
    <recommendedName>
        <fullName evidence="7 11">Aldose 1-epimerase</fullName>
        <ecNumber evidence="6 11">5.1.3.3</ecNumber>
    </recommendedName>
</protein>
<dbReference type="InterPro" id="IPR015443">
    <property type="entry name" value="Aldose_1-epimerase"/>
</dbReference>
<evidence type="ECO:0000256" key="11">
    <source>
        <dbReference type="PIRNR" id="PIRNR005096"/>
    </source>
</evidence>
<keyword evidence="10 11" id="KW-0119">Carbohydrate metabolism</keyword>
<dbReference type="GO" id="GO:0030246">
    <property type="term" value="F:carbohydrate binding"/>
    <property type="evidence" value="ECO:0007669"/>
    <property type="project" value="InterPro"/>
</dbReference>
<dbReference type="GO" id="GO:0005737">
    <property type="term" value="C:cytoplasm"/>
    <property type="evidence" value="ECO:0007669"/>
    <property type="project" value="TreeGrafter"/>
</dbReference>
<evidence type="ECO:0000256" key="6">
    <source>
        <dbReference type="ARBA" id="ARBA00013185"/>
    </source>
</evidence>
<reference evidence="15" key="2">
    <citation type="submission" date="2020-09" db="EMBL/GenBank/DDBJ databases">
        <authorList>
            <person name="Sun Q."/>
            <person name="Kim S."/>
        </authorList>
    </citation>
    <scope>NUCLEOTIDE SEQUENCE</scope>
    <source>
        <strain evidence="15">KCTC 12368</strain>
    </source>
</reference>
<dbReference type="PANTHER" id="PTHR10091">
    <property type="entry name" value="ALDOSE-1-EPIMERASE"/>
    <property type="match status" value="1"/>
</dbReference>
<comment type="similarity">
    <text evidence="4 11">Belongs to the aldose epimerase family.</text>
</comment>
<dbReference type="NCBIfam" id="NF008277">
    <property type="entry name" value="PRK11055.1"/>
    <property type="match status" value="1"/>
</dbReference>
<organism evidence="15 16">
    <name type="scientific">Echinicola pacifica</name>
    <dbReference type="NCBI Taxonomy" id="346377"/>
    <lineage>
        <taxon>Bacteria</taxon>
        <taxon>Pseudomonadati</taxon>
        <taxon>Bacteroidota</taxon>
        <taxon>Cytophagia</taxon>
        <taxon>Cytophagales</taxon>
        <taxon>Cyclobacteriaceae</taxon>
        <taxon>Echinicola</taxon>
    </lineage>
</organism>
<evidence type="ECO:0000313" key="15">
    <source>
        <dbReference type="EMBL" id="GGZ22645.1"/>
    </source>
</evidence>
<comment type="cofactor">
    <cofactor evidence="2">
        <name>Ca(2+)</name>
        <dbReference type="ChEBI" id="CHEBI:29108"/>
    </cofactor>
</comment>
<dbReference type="PANTHER" id="PTHR10091:SF0">
    <property type="entry name" value="GALACTOSE MUTAROTASE"/>
    <property type="match status" value="1"/>
</dbReference>
<evidence type="ECO:0000256" key="4">
    <source>
        <dbReference type="ARBA" id="ARBA00006206"/>
    </source>
</evidence>
<evidence type="ECO:0000256" key="9">
    <source>
        <dbReference type="ARBA" id="ARBA00023235"/>
    </source>
</evidence>
<comment type="catalytic activity">
    <reaction evidence="1 11">
        <text>alpha-D-glucose = beta-D-glucose</text>
        <dbReference type="Rhea" id="RHEA:10264"/>
        <dbReference type="ChEBI" id="CHEBI:15903"/>
        <dbReference type="ChEBI" id="CHEBI:17925"/>
        <dbReference type="EC" id="5.1.3.3"/>
    </reaction>
</comment>
<dbReference type="InterPro" id="IPR047215">
    <property type="entry name" value="Galactose_mutarotase-like"/>
</dbReference>
<dbReference type="AlphaFoldDB" id="A0A918UNJ4"/>
<dbReference type="Gene3D" id="2.70.98.10">
    <property type="match status" value="1"/>
</dbReference>
<dbReference type="RefSeq" id="WP_018472004.1">
    <property type="nucleotide sequence ID" value="NZ_BMWX01000002.1"/>
</dbReference>
<dbReference type="InterPro" id="IPR011013">
    <property type="entry name" value="Gal_mutarotase_sf_dom"/>
</dbReference>
<sequence>MNTQTPISLKVQQTSFGKTTKGEDVLLFTISNDFGMSLKVMDYGATVTHLMVPDRSGKLTDVVLGFDTFEEYKSEAYHKANAFMGCAVGRVCNRIHKGKFSLDGIDYQLAQTNGDHHLHGGEIGFDKKIWSSEVLEDGVAFHYTSPDGEENYPGELKVTVRYRLVDGNALRIEYEASTTKATVVNFTNHSYFNLSGDLSQSALDHQLQVNAPWYIPVIEGSIPTGEILSVKDTPFDFLAPRKVREAVFSSHAQIKIGNGLDQTLVFGKEEEKAKLKAEETGITMTVHSSEPGMQVYTANYFDGSLTGKGKNFPQHAGIAMETQHFPDSPNQPHFPSVVLRPQEKFESFTSYQFSAE</sequence>
<feature type="binding site" evidence="14">
    <location>
        <begin position="93"/>
        <end position="94"/>
    </location>
    <ligand>
        <name>beta-D-galactose</name>
        <dbReference type="ChEBI" id="CHEBI:27667"/>
    </ligand>
</feature>
<keyword evidence="16" id="KW-1185">Reference proteome</keyword>
<dbReference type="InterPro" id="IPR008183">
    <property type="entry name" value="Aldose_1/G6P_1-epimerase"/>
</dbReference>
<evidence type="ECO:0000256" key="10">
    <source>
        <dbReference type="ARBA" id="ARBA00023277"/>
    </source>
</evidence>
<dbReference type="GO" id="GO:0033499">
    <property type="term" value="P:galactose catabolic process via UDP-galactose, Leloir pathway"/>
    <property type="evidence" value="ECO:0007669"/>
    <property type="project" value="TreeGrafter"/>
</dbReference>
<gene>
    <name evidence="15" type="primary">galM</name>
    <name evidence="15" type="ORF">GCM10007049_14340</name>
</gene>
<dbReference type="PROSITE" id="PS00545">
    <property type="entry name" value="ALDOSE_1_EPIMERASE"/>
    <property type="match status" value="1"/>
</dbReference>
<dbReference type="GO" id="GO:0006006">
    <property type="term" value="P:glucose metabolic process"/>
    <property type="evidence" value="ECO:0007669"/>
    <property type="project" value="TreeGrafter"/>
</dbReference>
<comment type="subunit">
    <text evidence="5">Monomer.</text>
</comment>
<evidence type="ECO:0000313" key="16">
    <source>
        <dbReference type="Proteomes" id="UP000619457"/>
    </source>
</evidence>
<evidence type="ECO:0000256" key="12">
    <source>
        <dbReference type="PIRSR" id="PIRSR005096-1"/>
    </source>
</evidence>
<evidence type="ECO:0000256" key="2">
    <source>
        <dbReference type="ARBA" id="ARBA00001913"/>
    </source>
</evidence>
<evidence type="ECO:0000256" key="8">
    <source>
        <dbReference type="ARBA" id="ARBA00022837"/>
    </source>
</evidence>
<dbReference type="Pfam" id="PF01263">
    <property type="entry name" value="Aldose_epim"/>
    <property type="match status" value="1"/>
</dbReference>
<dbReference type="SUPFAM" id="SSF74650">
    <property type="entry name" value="Galactose mutarotase-like"/>
    <property type="match status" value="1"/>
</dbReference>